<name>A0ABQ5FVP3_9ASTR</name>
<sequence>MDGYTKNALWDYWIRGDDEEVITDDELPNLGDGNLIEEYEISQIFRINSNIFHFETPLSEAFKEFNCLLKIDVDVLTNDIPGFKTYDEYKDAWIYEWNKDIPWVANMPWLDYGPWMEPRTNNDYETHENEGWFDEHELIGDDSDDIGDLEGYLIRKDPPYYVNEEEKRSNEKICKLLRIPYVKPPTCKSEKFEASTLLFKNLSINLIHVGIKSLLEVTAAKISLLEDMDSEYAHMVAASKVPMLKPENGNSAPKITVMEGVEKVIPPTTAEEKATRILEVKARSTLMMGIPNEHQLKFNSIKDAKLLLEAIEKRFGGNVATKKTQRNLLKQQYENFTAPSSETLDQTFDRLQKLVSQLEILGETVLQEDMNQKLLISLSPEWNTHTIMWRNKPELETISMDNLYNNLKVYEPKVKGTSSLNTSTQNMAFVSSNNFGSTNEAVNTAHEVSTASTQANAANPINVDNLSDVVICAFFSSQPNNPQLANEDLQQLYPDDLEEMDLRWQMAMLTMRTRRFLKNTGRKLTINGNETIGFDKSKVECYNYHKRRHFAKECRVLRNQENKNTESSRRSVLMETTTSNALISCDGLGGYD</sequence>
<dbReference type="EMBL" id="BQNB010017808">
    <property type="protein sequence ID" value="GJT67436.1"/>
    <property type="molecule type" value="Genomic_DNA"/>
</dbReference>
<proteinExistence type="predicted"/>
<dbReference type="Proteomes" id="UP001151760">
    <property type="component" value="Unassembled WGS sequence"/>
</dbReference>
<reference evidence="1" key="1">
    <citation type="journal article" date="2022" name="Int. J. Mol. Sci.">
        <title>Draft Genome of Tanacetum Coccineum: Genomic Comparison of Closely Related Tanacetum-Family Plants.</title>
        <authorList>
            <person name="Yamashiro T."/>
            <person name="Shiraishi A."/>
            <person name="Nakayama K."/>
            <person name="Satake H."/>
        </authorList>
    </citation>
    <scope>NUCLEOTIDE SEQUENCE</scope>
</reference>
<comment type="caution">
    <text evidence="1">The sequence shown here is derived from an EMBL/GenBank/DDBJ whole genome shotgun (WGS) entry which is preliminary data.</text>
</comment>
<protein>
    <submittedName>
        <fullName evidence="1">Uncharacterized protein</fullName>
    </submittedName>
</protein>
<organism evidence="1 2">
    <name type="scientific">Tanacetum coccineum</name>
    <dbReference type="NCBI Taxonomy" id="301880"/>
    <lineage>
        <taxon>Eukaryota</taxon>
        <taxon>Viridiplantae</taxon>
        <taxon>Streptophyta</taxon>
        <taxon>Embryophyta</taxon>
        <taxon>Tracheophyta</taxon>
        <taxon>Spermatophyta</taxon>
        <taxon>Magnoliopsida</taxon>
        <taxon>eudicotyledons</taxon>
        <taxon>Gunneridae</taxon>
        <taxon>Pentapetalae</taxon>
        <taxon>asterids</taxon>
        <taxon>campanulids</taxon>
        <taxon>Asterales</taxon>
        <taxon>Asteraceae</taxon>
        <taxon>Asteroideae</taxon>
        <taxon>Anthemideae</taxon>
        <taxon>Anthemidinae</taxon>
        <taxon>Tanacetum</taxon>
    </lineage>
</organism>
<dbReference type="Pfam" id="PF14223">
    <property type="entry name" value="Retrotran_gag_2"/>
    <property type="match status" value="1"/>
</dbReference>
<evidence type="ECO:0000313" key="1">
    <source>
        <dbReference type="EMBL" id="GJT67436.1"/>
    </source>
</evidence>
<keyword evidence="2" id="KW-1185">Reference proteome</keyword>
<evidence type="ECO:0000313" key="2">
    <source>
        <dbReference type="Proteomes" id="UP001151760"/>
    </source>
</evidence>
<reference evidence="1" key="2">
    <citation type="submission" date="2022-01" db="EMBL/GenBank/DDBJ databases">
        <authorList>
            <person name="Yamashiro T."/>
            <person name="Shiraishi A."/>
            <person name="Satake H."/>
            <person name="Nakayama K."/>
        </authorList>
    </citation>
    <scope>NUCLEOTIDE SEQUENCE</scope>
</reference>
<gene>
    <name evidence="1" type="ORF">Tco_1018916</name>
</gene>
<accession>A0ABQ5FVP3</accession>